<dbReference type="GO" id="GO:0003700">
    <property type="term" value="F:DNA-binding transcription factor activity"/>
    <property type="evidence" value="ECO:0007669"/>
    <property type="project" value="InterPro"/>
</dbReference>
<dbReference type="PANTHER" id="PTHR44846">
    <property type="entry name" value="MANNOSYL-D-GLYCERATE TRANSPORT/METABOLISM SYSTEM REPRESSOR MNGR-RELATED"/>
    <property type="match status" value="1"/>
</dbReference>
<dbReference type="SMART" id="SM00345">
    <property type="entry name" value="HTH_GNTR"/>
    <property type="match status" value="1"/>
</dbReference>
<proteinExistence type="predicted"/>
<dbReference type="Gene3D" id="1.10.10.10">
    <property type="entry name" value="Winged helix-like DNA-binding domain superfamily/Winged helix DNA-binding domain"/>
    <property type="match status" value="1"/>
</dbReference>
<feature type="domain" description="HTH gntR-type" evidence="4">
    <location>
        <begin position="23"/>
        <end position="91"/>
    </location>
</feature>
<dbReference type="PRINTS" id="PR00035">
    <property type="entry name" value="HTHGNTR"/>
</dbReference>
<dbReference type="Pfam" id="PF07702">
    <property type="entry name" value="UTRA"/>
    <property type="match status" value="1"/>
</dbReference>
<dbReference type="EMBL" id="LABX01000048">
    <property type="protein sequence ID" value="KMO38208.1"/>
    <property type="molecule type" value="Genomic_DNA"/>
</dbReference>
<dbReference type="GO" id="GO:0003677">
    <property type="term" value="F:DNA binding"/>
    <property type="evidence" value="ECO:0007669"/>
    <property type="project" value="UniProtKB-KW"/>
</dbReference>
<comment type="caution">
    <text evidence="5">The sequence shown here is derived from an EMBL/GenBank/DDBJ whole genome shotgun (WGS) entry which is preliminary data.</text>
</comment>
<evidence type="ECO:0000313" key="6">
    <source>
        <dbReference type="Proteomes" id="UP000035929"/>
    </source>
</evidence>
<dbReference type="Proteomes" id="UP000035929">
    <property type="component" value="Unassembled WGS sequence"/>
</dbReference>
<keyword evidence="3" id="KW-0804">Transcription</keyword>
<dbReference type="OrthoDB" id="9800645at2"/>
<dbReference type="InterPro" id="IPR000524">
    <property type="entry name" value="Tscrpt_reg_HTH_GntR"/>
</dbReference>
<dbReference type="InterPro" id="IPR036390">
    <property type="entry name" value="WH_DNA-bd_sf"/>
</dbReference>
<accession>A0A0J6SXZ4</accession>
<evidence type="ECO:0000259" key="4">
    <source>
        <dbReference type="PROSITE" id="PS50949"/>
    </source>
</evidence>
<evidence type="ECO:0000256" key="2">
    <source>
        <dbReference type="ARBA" id="ARBA00023125"/>
    </source>
</evidence>
<dbReference type="PATRIC" id="fig|270351.6.peg.5934"/>
<dbReference type="GO" id="GO:0045892">
    <property type="term" value="P:negative regulation of DNA-templated transcription"/>
    <property type="evidence" value="ECO:0007669"/>
    <property type="project" value="TreeGrafter"/>
</dbReference>
<dbReference type="InterPro" id="IPR012702">
    <property type="entry name" value="CP_lyase_PhnF"/>
</dbReference>
<organism evidence="5 6">
    <name type="scientific">Methylobacterium aquaticum</name>
    <dbReference type="NCBI Taxonomy" id="270351"/>
    <lineage>
        <taxon>Bacteria</taxon>
        <taxon>Pseudomonadati</taxon>
        <taxon>Pseudomonadota</taxon>
        <taxon>Alphaproteobacteria</taxon>
        <taxon>Hyphomicrobiales</taxon>
        <taxon>Methylobacteriaceae</taxon>
        <taxon>Methylobacterium</taxon>
    </lineage>
</organism>
<dbReference type="InterPro" id="IPR011663">
    <property type="entry name" value="UTRA"/>
</dbReference>
<dbReference type="PANTHER" id="PTHR44846:SF1">
    <property type="entry name" value="MANNOSYL-D-GLYCERATE TRANSPORT_METABOLISM SYSTEM REPRESSOR MNGR-RELATED"/>
    <property type="match status" value="1"/>
</dbReference>
<sequence>MSAGGDGPVTDGAVTILARGEGLAAWRQIADGLSADIEAGHLAPGSQLPTEAALAARFGVNRHTVRRALAALAERGLVRATQGRGTFVETPRLAYPIGRRTRFSEIVSKAGREAWGDLLAAETVPADPATAEALRIGPGDPMLELQTIHRADGTPLSTARTCLPLPRFAGFAAAYAGLGSLTRAYAEFGVADYTRLSTRIHARPAAADEAARLDLAPGRVLIVLSSVNVDAAGVPIQATRSLFAADRVELVVEG</sequence>
<dbReference type="PROSITE" id="PS50949">
    <property type="entry name" value="HTH_GNTR"/>
    <property type="match status" value="1"/>
</dbReference>
<reference evidence="5 6" key="1">
    <citation type="submission" date="2015-03" db="EMBL/GenBank/DDBJ databases">
        <title>Genome sequencing of Methylobacterium aquaticum DSM16371 type strain.</title>
        <authorList>
            <person name="Chaudhry V."/>
            <person name="Patil P.B."/>
        </authorList>
    </citation>
    <scope>NUCLEOTIDE SEQUENCE [LARGE SCALE GENOMIC DNA]</scope>
    <source>
        <strain evidence="5 6">DSM 16371</strain>
    </source>
</reference>
<keyword evidence="2" id="KW-0238">DNA-binding</keyword>
<evidence type="ECO:0000256" key="1">
    <source>
        <dbReference type="ARBA" id="ARBA00023015"/>
    </source>
</evidence>
<evidence type="ECO:0000256" key="3">
    <source>
        <dbReference type="ARBA" id="ARBA00023163"/>
    </source>
</evidence>
<name>A0A0J6SXZ4_9HYPH</name>
<dbReference type="AlphaFoldDB" id="A0A0J6SXZ4"/>
<dbReference type="InterPro" id="IPR050679">
    <property type="entry name" value="Bact_HTH_transcr_reg"/>
</dbReference>
<dbReference type="Pfam" id="PF00392">
    <property type="entry name" value="GntR"/>
    <property type="match status" value="1"/>
</dbReference>
<dbReference type="InterPro" id="IPR028978">
    <property type="entry name" value="Chorismate_lyase_/UTRA_dom_sf"/>
</dbReference>
<dbReference type="RefSeq" id="WP_048463046.1">
    <property type="nucleotide sequence ID" value="NZ_LABX01000048.1"/>
</dbReference>
<dbReference type="CDD" id="cd07377">
    <property type="entry name" value="WHTH_GntR"/>
    <property type="match status" value="1"/>
</dbReference>
<dbReference type="InterPro" id="IPR036388">
    <property type="entry name" value="WH-like_DNA-bd_sf"/>
</dbReference>
<gene>
    <name evidence="5" type="ORF">VP06_06705</name>
</gene>
<dbReference type="NCBIfam" id="TIGR02325">
    <property type="entry name" value="C_P_lyase_phnF"/>
    <property type="match status" value="1"/>
</dbReference>
<dbReference type="SUPFAM" id="SSF64288">
    <property type="entry name" value="Chorismate lyase-like"/>
    <property type="match status" value="1"/>
</dbReference>
<dbReference type="SMART" id="SM00866">
    <property type="entry name" value="UTRA"/>
    <property type="match status" value="1"/>
</dbReference>
<evidence type="ECO:0000313" key="5">
    <source>
        <dbReference type="EMBL" id="KMO38208.1"/>
    </source>
</evidence>
<dbReference type="Gene3D" id="3.40.1410.10">
    <property type="entry name" value="Chorismate lyase-like"/>
    <property type="match status" value="1"/>
</dbReference>
<dbReference type="SUPFAM" id="SSF46785">
    <property type="entry name" value="Winged helix' DNA-binding domain"/>
    <property type="match status" value="1"/>
</dbReference>
<keyword evidence="1" id="KW-0805">Transcription regulation</keyword>
<protein>
    <submittedName>
        <fullName evidence="5">Transcriptional regulator</fullName>
    </submittedName>
</protein>